<dbReference type="Gene3D" id="1.10.1200.10">
    <property type="entry name" value="ACP-like"/>
    <property type="match status" value="1"/>
</dbReference>
<dbReference type="PROSITE" id="PS50075">
    <property type="entry name" value="CARRIER"/>
    <property type="match status" value="1"/>
</dbReference>
<organism evidence="2">
    <name type="scientific">candidate division WOR-3 bacterium</name>
    <dbReference type="NCBI Taxonomy" id="2052148"/>
    <lineage>
        <taxon>Bacteria</taxon>
        <taxon>Bacteria division WOR-3</taxon>
    </lineage>
</organism>
<reference evidence="2" key="1">
    <citation type="journal article" date="2020" name="mSystems">
        <title>Genome- and Community-Level Interaction Insights into Carbon Utilization and Element Cycling Functions of Hydrothermarchaeota in Hydrothermal Sediment.</title>
        <authorList>
            <person name="Zhou Z."/>
            <person name="Liu Y."/>
            <person name="Xu W."/>
            <person name="Pan J."/>
            <person name="Luo Z.H."/>
            <person name="Li M."/>
        </authorList>
    </citation>
    <scope>NUCLEOTIDE SEQUENCE [LARGE SCALE GENOMIC DNA]</scope>
    <source>
        <strain evidence="2">SpSt-783</strain>
    </source>
</reference>
<dbReference type="InterPro" id="IPR009081">
    <property type="entry name" value="PP-bd_ACP"/>
</dbReference>
<dbReference type="SUPFAM" id="SSF47336">
    <property type="entry name" value="ACP-like"/>
    <property type="match status" value="1"/>
</dbReference>
<gene>
    <name evidence="2" type="ORF">ENV70_05480</name>
</gene>
<dbReference type="AlphaFoldDB" id="A0A7C6EK38"/>
<dbReference type="InterPro" id="IPR036736">
    <property type="entry name" value="ACP-like_sf"/>
</dbReference>
<protein>
    <submittedName>
        <fullName evidence="2">Acyl carrier protein</fullName>
    </submittedName>
</protein>
<dbReference type="EMBL" id="DTHJ01000115">
    <property type="protein sequence ID" value="HHS63046.1"/>
    <property type="molecule type" value="Genomic_DNA"/>
</dbReference>
<proteinExistence type="predicted"/>
<dbReference type="Pfam" id="PF00550">
    <property type="entry name" value="PP-binding"/>
    <property type="match status" value="1"/>
</dbReference>
<evidence type="ECO:0000259" key="1">
    <source>
        <dbReference type="PROSITE" id="PS50075"/>
    </source>
</evidence>
<comment type="caution">
    <text evidence="2">The sequence shown here is derived from an EMBL/GenBank/DDBJ whole genome shotgun (WGS) entry which is preliminary data.</text>
</comment>
<accession>A0A7C6EK38</accession>
<evidence type="ECO:0000313" key="2">
    <source>
        <dbReference type="EMBL" id="HHS63046.1"/>
    </source>
</evidence>
<feature type="domain" description="Carrier" evidence="1">
    <location>
        <begin position="4"/>
        <end position="82"/>
    </location>
</feature>
<name>A0A7C6EK38_UNCW3</name>
<sequence length="87" mass="9961">MAEDLKKLIIDYVKKEYLDEDSDQEITENTPLISSGIVDSFSMVSLKTFLEKKFNIKIPDEKATTEAFDTVNNIIKLLGEFVKIDDK</sequence>